<protein>
    <recommendedName>
        <fullName evidence="3">Lipoprotein</fullName>
    </recommendedName>
</protein>
<organism evidence="2">
    <name type="scientific">Leptospirillum ferriphilum</name>
    <dbReference type="NCBI Taxonomy" id="178606"/>
    <lineage>
        <taxon>Bacteria</taxon>
        <taxon>Pseudomonadati</taxon>
        <taxon>Nitrospirota</taxon>
        <taxon>Nitrospiria</taxon>
        <taxon>Nitrospirales</taxon>
        <taxon>Nitrospiraceae</taxon>
        <taxon>Leptospirillum</taxon>
    </lineage>
</organism>
<feature type="region of interest" description="Disordered" evidence="1">
    <location>
        <begin position="33"/>
        <end position="55"/>
    </location>
</feature>
<evidence type="ECO:0000313" key="2">
    <source>
        <dbReference type="EMBL" id="SOU92649.1"/>
    </source>
</evidence>
<evidence type="ECO:0008006" key="3">
    <source>
        <dbReference type="Google" id="ProtNLM"/>
    </source>
</evidence>
<gene>
    <name evidence="2" type="ORF">LFTS_01276</name>
</gene>
<dbReference type="AlphaFoldDB" id="A0A2I2MG13"/>
<proteinExistence type="predicted"/>
<dbReference type="EMBL" id="LT966316">
    <property type="protein sequence ID" value="SOU92649.1"/>
    <property type="molecule type" value="Genomic_DNA"/>
</dbReference>
<reference evidence="2" key="1">
    <citation type="submission" date="2017-12" db="EMBL/GenBank/DDBJ databases">
        <authorList>
            <consortium name="SysMetEx"/>
        </authorList>
    </citation>
    <scope>NUCLEOTIDE SEQUENCE</scope>
    <source>
        <strain evidence="2">Pb_238</strain>
    </source>
</reference>
<sequence>MKFDRRRMPGARFPILWSGLLFIGVLSGCSTTSPRNGSQPASQTPNIVSGIDRQESMPEIQKFREKYGRPKYIHAWSCTSGHEALQDLMLQLSVSVNVSSVSLSSRKDLVVHSRTMSRLSTDSMEALNGLILRKSGSCTFVAINPKNARDYYTIQARNHEKDVSDLFNQLDQSHSSLDRFRAARKLTGFLKELRTEHDAMALFGVTPKRLTVSELRLRRMKEALSFQVKAMEGVGYTSIAQVLQFQEDPEEEEVASDYLTKRGYRVVNPMEDPAFLVRITVRKVILPVQAWDRETNVLFSVEARIIDRKSGKVLRKKVVENKIAVLNFAPVNAPYADPDATDALVEDLLAGLKDKSSDAVTESDRF</sequence>
<feature type="compositionally biased region" description="Polar residues" evidence="1">
    <location>
        <begin position="33"/>
        <end position="47"/>
    </location>
</feature>
<evidence type="ECO:0000256" key="1">
    <source>
        <dbReference type="SAM" id="MobiDB-lite"/>
    </source>
</evidence>
<name>A0A2I2MG13_9BACT</name>
<accession>A0A2I2MG13</accession>
<dbReference type="PROSITE" id="PS51257">
    <property type="entry name" value="PROKAR_LIPOPROTEIN"/>
    <property type="match status" value="1"/>
</dbReference>